<proteinExistence type="inferred from homology"/>
<dbReference type="InterPro" id="IPR036761">
    <property type="entry name" value="TTHA0802/YceI-like_sf"/>
</dbReference>
<name>A0ABM6B997_STRAM</name>
<dbReference type="SUPFAM" id="SSF101874">
    <property type="entry name" value="YceI-like"/>
    <property type="match status" value="1"/>
</dbReference>
<accession>A0ABM6B997</accession>
<dbReference type="PANTHER" id="PTHR34406:SF1">
    <property type="entry name" value="PROTEIN YCEI"/>
    <property type="match status" value="1"/>
</dbReference>
<dbReference type="RefSeq" id="WP_063484078.1">
    <property type="nucleotide sequence ID" value="NZ_CP012949.1"/>
</dbReference>
<keyword evidence="4" id="KW-1185">Reference proteome</keyword>
<dbReference type="Gene3D" id="2.40.128.110">
    <property type="entry name" value="Lipid/polyisoprenoid-binding, YceI-like"/>
    <property type="match status" value="1"/>
</dbReference>
<evidence type="ECO:0000259" key="2">
    <source>
        <dbReference type="SMART" id="SM00867"/>
    </source>
</evidence>
<dbReference type="InterPro" id="IPR007372">
    <property type="entry name" value="Lipid/polyisoprenoid-bd_YceI"/>
</dbReference>
<organism evidence="3 4">
    <name type="scientific">Streptomyces ambofaciens</name>
    <dbReference type="NCBI Taxonomy" id="1889"/>
    <lineage>
        <taxon>Bacteria</taxon>
        <taxon>Bacillati</taxon>
        <taxon>Actinomycetota</taxon>
        <taxon>Actinomycetes</taxon>
        <taxon>Kitasatosporales</taxon>
        <taxon>Streptomycetaceae</taxon>
        <taxon>Streptomyces</taxon>
    </lineage>
</organism>
<evidence type="ECO:0000256" key="1">
    <source>
        <dbReference type="ARBA" id="ARBA00008812"/>
    </source>
</evidence>
<protein>
    <submittedName>
        <fullName evidence="3">Polyisoprenoid-binding protein</fullName>
    </submittedName>
</protein>
<dbReference type="SMART" id="SM00867">
    <property type="entry name" value="YceI"/>
    <property type="match status" value="1"/>
</dbReference>
<evidence type="ECO:0000313" key="3">
    <source>
        <dbReference type="EMBL" id="ANB10405.1"/>
    </source>
</evidence>
<dbReference type="Proteomes" id="UP000076720">
    <property type="component" value="Chromosome"/>
</dbReference>
<reference evidence="4" key="1">
    <citation type="submission" date="2015-10" db="EMBL/GenBank/DDBJ databases">
        <title>Complete genome sequence of Streptomyces ambofaciens DSM 40697.</title>
        <authorList>
            <person name="Thibessard A."/>
            <person name="Leblond P."/>
        </authorList>
    </citation>
    <scope>NUCLEOTIDE SEQUENCE [LARGE SCALE GENOMIC DNA]</scope>
    <source>
        <strain evidence="4">DSM 40697</strain>
    </source>
</reference>
<reference evidence="3 4" key="2">
    <citation type="journal article" date="2016" name="Genome Announc.">
        <title>Complete Genome Sequence of Streptomyces ambofaciens DSM 40697, a Paradigm for Genome Plasticity Studies.</title>
        <authorList>
            <person name="Thibessard A."/>
            <person name="Leblond P."/>
        </authorList>
    </citation>
    <scope>NUCLEOTIDE SEQUENCE [LARGE SCALE GENOMIC DNA]</scope>
    <source>
        <strain evidence="3 4">DSM 40697</strain>
    </source>
</reference>
<feature type="domain" description="Lipid/polyisoprenoid-binding YceI-like" evidence="2">
    <location>
        <begin position="13"/>
        <end position="182"/>
    </location>
</feature>
<dbReference type="PANTHER" id="PTHR34406">
    <property type="entry name" value="PROTEIN YCEI"/>
    <property type="match status" value="1"/>
</dbReference>
<dbReference type="EMBL" id="CP012949">
    <property type="protein sequence ID" value="ANB10405.1"/>
    <property type="molecule type" value="Genomic_DNA"/>
</dbReference>
<gene>
    <name evidence="3" type="ORF">SAM40697_6452</name>
</gene>
<sequence>MTITSLSGESTGNYVLDTSRTRIGFVARHTMSTRVRGDFAEFEGGAYLDGADPSKSEIRLTIRARSIRTGKTQRDEVLRSKFLDADNHPALGFVSTGVERTGGNTFRVTGDLTVRGVTGPVTLDVTLTGTASGTATGRPDDCRLAARGSATIDRNVWGVNWNAMTSAMVSPKVTLDFEVVALRRP</sequence>
<comment type="similarity">
    <text evidence="1">Belongs to the UPF0312 family.</text>
</comment>
<evidence type="ECO:0000313" key="4">
    <source>
        <dbReference type="Proteomes" id="UP000076720"/>
    </source>
</evidence>
<dbReference type="Pfam" id="PF04264">
    <property type="entry name" value="YceI"/>
    <property type="match status" value="1"/>
</dbReference>